<feature type="transmembrane region" description="Helical" evidence="1">
    <location>
        <begin position="206"/>
        <end position="225"/>
    </location>
</feature>
<keyword evidence="1" id="KW-0472">Membrane</keyword>
<dbReference type="AlphaFoldDB" id="A0A9P6X8Z2"/>
<evidence type="ECO:0000313" key="2">
    <source>
        <dbReference type="EMBL" id="KAG1307714.1"/>
    </source>
</evidence>
<keyword evidence="1" id="KW-0812">Transmembrane</keyword>
<dbReference type="PANTHER" id="PTHR28013:SF4">
    <property type="entry name" value="MARVEL DOMAIN-CONTAINING PROTEIN"/>
    <property type="match status" value="1"/>
</dbReference>
<organism evidence="2 3">
    <name type="scientific">Rhizopus oryzae</name>
    <name type="common">Mucormycosis agent</name>
    <name type="synonym">Rhizopus arrhizus var. delemar</name>
    <dbReference type="NCBI Taxonomy" id="64495"/>
    <lineage>
        <taxon>Eukaryota</taxon>
        <taxon>Fungi</taxon>
        <taxon>Fungi incertae sedis</taxon>
        <taxon>Mucoromycota</taxon>
        <taxon>Mucoromycotina</taxon>
        <taxon>Mucoromycetes</taxon>
        <taxon>Mucorales</taxon>
        <taxon>Mucorineae</taxon>
        <taxon>Rhizopodaceae</taxon>
        <taxon>Rhizopus</taxon>
    </lineage>
</organism>
<dbReference type="EMBL" id="JAANQT010000897">
    <property type="protein sequence ID" value="KAG1307714.1"/>
    <property type="molecule type" value="Genomic_DNA"/>
</dbReference>
<dbReference type="Gene3D" id="1.20.140.150">
    <property type="match status" value="1"/>
</dbReference>
<dbReference type="Pfam" id="PF06687">
    <property type="entry name" value="SUR7"/>
    <property type="match status" value="1"/>
</dbReference>
<accession>A0A9P6X8Z2</accession>
<dbReference type="Proteomes" id="UP000716291">
    <property type="component" value="Unassembled WGS sequence"/>
</dbReference>
<gene>
    <name evidence="2" type="ORF">G6F64_006599</name>
</gene>
<comment type="caution">
    <text evidence="2">The sequence shown here is derived from an EMBL/GenBank/DDBJ whole genome shotgun (WGS) entry which is preliminary data.</text>
</comment>
<feature type="transmembrane region" description="Helical" evidence="1">
    <location>
        <begin position="145"/>
        <end position="172"/>
    </location>
</feature>
<dbReference type="InterPro" id="IPR009571">
    <property type="entry name" value="SUR7/Rim9-like_fungi"/>
</dbReference>
<keyword evidence="1" id="KW-1133">Transmembrane helix</keyword>
<feature type="transmembrane region" description="Helical" evidence="1">
    <location>
        <begin position="112"/>
        <end position="133"/>
    </location>
</feature>
<proteinExistence type="predicted"/>
<sequence length="250" mass="28256">MYLGSKKKITPEFEFNRNFPGLRSVYIVKVNMIPVPGSTNVFMDKLRELYFTSVPDYFTMSILRVCGNYNSDPSKDVCSPASLGFRYSSTDELLDTLQSQIPPSLHSELAGIQGGVFIVSVILCFLLLVYYFYHQYAERHTRFGWCWISLSLLLTALALIFAVATFAIQIYVHNLVRNAVNSLGSGFLSSLFSEFVQIEISIGPSLWMSLVAFVLLFLVFILLSVTTCCINRRRSENTTTNNNPPEMRST</sequence>
<dbReference type="InterPro" id="IPR051380">
    <property type="entry name" value="pH-response_reg_palI/RIM9"/>
</dbReference>
<dbReference type="OrthoDB" id="2354757at2759"/>
<protein>
    <submittedName>
        <fullName evidence="2">Uncharacterized protein</fullName>
    </submittedName>
</protein>
<reference evidence="2" key="1">
    <citation type="journal article" date="2020" name="Microb. Genom.">
        <title>Genetic diversity of clinical and environmental Mucorales isolates obtained from an investigation of mucormycosis cases among solid organ transplant recipients.</title>
        <authorList>
            <person name="Nguyen M.H."/>
            <person name="Kaul D."/>
            <person name="Muto C."/>
            <person name="Cheng S.J."/>
            <person name="Richter R.A."/>
            <person name="Bruno V.M."/>
            <person name="Liu G."/>
            <person name="Beyhan S."/>
            <person name="Sundermann A.J."/>
            <person name="Mounaud S."/>
            <person name="Pasculle A.W."/>
            <person name="Nierman W.C."/>
            <person name="Driscoll E."/>
            <person name="Cumbie R."/>
            <person name="Clancy C.J."/>
            <person name="Dupont C.L."/>
        </authorList>
    </citation>
    <scope>NUCLEOTIDE SEQUENCE</scope>
    <source>
        <strain evidence="2">GL11</strain>
    </source>
</reference>
<dbReference type="GO" id="GO:0032153">
    <property type="term" value="C:cell division site"/>
    <property type="evidence" value="ECO:0007669"/>
    <property type="project" value="TreeGrafter"/>
</dbReference>
<evidence type="ECO:0000256" key="1">
    <source>
        <dbReference type="SAM" id="Phobius"/>
    </source>
</evidence>
<dbReference type="GO" id="GO:0005886">
    <property type="term" value="C:plasma membrane"/>
    <property type="evidence" value="ECO:0007669"/>
    <property type="project" value="InterPro"/>
</dbReference>
<dbReference type="GO" id="GO:0035838">
    <property type="term" value="C:growing cell tip"/>
    <property type="evidence" value="ECO:0007669"/>
    <property type="project" value="TreeGrafter"/>
</dbReference>
<dbReference type="PANTHER" id="PTHR28013">
    <property type="entry name" value="PROTEIN DCV1-RELATED"/>
    <property type="match status" value="1"/>
</dbReference>
<name>A0A9P6X8Z2_RHIOR</name>
<evidence type="ECO:0000313" key="3">
    <source>
        <dbReference type="Proteomes" id="UP000716291"/>
    </source>
</evidence>
<keyword evidence="3" id="KW-1185">Reference proteome</keyword>